<comment type="similarity">
    <text evidence="3 8">Belongs to the arginine deiminase family.</text>
</comment>
<dbReference type="InterPro" id="IPR003876">
    <property type="entry name" value="Arg_deiminase"/>
</dbReference>
<evidence type="ECO:0000256" key="5">
    <source>
        <dbReference type="ARBA" id="ARBA00022503"/>
    </source>
</evidence>
<keyword evidence="5 8" id="KW-0056">Arginine metabolism</keyword>
<dbReference type="SUPFAM" id="SSF55909">
    <property type="entry name" value="Pentein"/>
    <property type="match status" value="1"/>
</dbReference>
<evidence type="ECO:0000256" key="7">
    <source>
        <dbReference type="ARBA" id="ARBA00049429"/>
    </source>
</evidence>
<proteinExistence type="inferred from homology"/>
<dbReference type="PRINTS" id="PR01466">
    <property type="entry name" value="ARGDEIMINASE"/>
</dbReference>
<keyword evidence="10" id="KW-1185">Reference proteome</keyword>
<evidence type="ECO:0000256" key="6">
    <source>
        <dbReference type="ARBA" id="ARBA00022801"/>
    </source>
</evidence>
<evidence type="ECO:0000256" key="8">
    <source>
        <dbReference type="HAMAP-Rule" id="MF_00242"/>
    </source>
</evidence>
<reference evidence="9 10" key="1">
    <citation type="submission" date="2023-03" db="EMBL/GenBank/DDBJ databases">
        <title>Isolation and description of six Streptomyces strains from soil environments, able to metabolize different microbial glucans.</title>
        <authorList>
            <person name="Widen T."/>
            <person name="Larsbrink J."/>
        </authorList>
    </citation>
    <scope>NUCLEOTIDE SEQUENCE [LARGE SCALE GENOMIC DNA]</scope>
    <source>
        <strain evidence="9 10">Alt3</strain>
    </source>
</reference>
<comment type="pathway">
    <text evidence="2 8">Amino-acid degradation; L-arginine degradation via ADI pathway; carbamoyl phosphate from L-arginine: step 1/2.</text>
</comment>
<evidence type="ECO:0000256" key="2">
    <source>
        <dbReference type="ARBA" id="ARBA00005213"/>
    </source>
</evidence>
<dbReference type="RefSeq" id="WP_306102667.1">
    <property type="nucleotide sequence ID" value="NZ_CP120983.1"/>
</dbReference>
<evidence type="ECO:0000256" key="1">
    <source>
        <dbReference type="ARBA" id="ARBA00004496"/>
    </source>
</evidence>
<evidence type="ECO:0000256" key="3">
    <source>
        <dbReference type="ARBA" id="ARBA00010206"/>
    </source>
</evidence>
<protein>
    <recommendedName>
        <fullName evidence="8">Arginine deiminase</fullName>
        <shortName evidence="8">ADI</shortName>
        <ecNumber evidence="8">3.5.3.6</ecNumber>
    </recommendedName>
    <alternativeName>
        <fullName evidence="8">Arginine dihydrolase</fullName>
        <shortName evidence="8">AD</shortName>
    </alternativeName>
</protein>
<dbReference type="HAMAP" id="MF_00242">
    <property type="entry name" value="Arg_deiminase"/>
    <property type="match status" value="1"/>
</dbReference>
<name>A0ABY9J549_9ACTN</name>
<comment type="subcellular location">
    <subcellularLocation>
        <location evidence="1 8">Cytoplasm</location>
    </subcellularLocation>
</comment>
<dbReference type="Gene3D" id="3.75.10.10">
    <property type="entry name" value="L-arginine/glycine Amidinotransferase, Chain A"/>
    <property type="match status" value="1"/>
</dbReference>
<dbReference type="EMBL" id="CP120983">
    <property type="protein sequence ID" value="WLQ62305.1"/>
    <property type="molecule type" value="Genomic_DNA"/>
</dbReference>
<gene>
    <name evidence="8" type="primary">arcA</name>
    <name evidence="9" type="ORF">P8A20_01310</name>
</gene>
<evidence type="ECO:0000313" key="10">
    <source>
        <dbReference type="Proteomes" id="UP001224433"/>
    </source>
</evidence>
<dbReference type="Pfam" id="PF02274">
    <property type="entry name" value="ADI"/>
    <property type="match status" value="1"/>
</dbReference>
<organism evidence="9 10">
    <name type="scientific">Streptomyces glycanivorans</name>
    <dbReference type="NCBI Taxonomy" id="3033808"/>
    <lineage>
        <taxon>Bacteria</taxon>
        <taxon>Bacillati</taxon>
        <taxon>Actinomycetota</taxon>
        <taxon>Actinomycetes</taxon>
        <taxon>Kitasatosporales</taxon>
        <taxon>Streptomycetaceae</taxon>
        <taxon>Streptomyces</taxon>
    </lineage>
</organism>
<dbReference type="PANTHER" id="PTHR47271:SF3">
    <property type="entry name" value="ARGININE DEIMINASE"/>
    <property type="match status" value="1"/>
</dbReference>
<feature type="active site" description="Amidino-cysteine intermediate" evidence="8">
    <location>
        <position position="409"/>
    </location>
</feature>
<evidence type="ECO:0000256" key="4">
    <source>
        <dbReference type="ARBA" id="ARBA00022490"/>
    </source>
</evidence>
<evidence type="ECO:0000313" key="9">
    <source>
        <dbReference type="EMBL" id="WLQ62305.1"/>
    </source>
</evidence>
<dbReference type="GO" id="GO:0016990">
    <property type="term" value="F:arginine deiminase activity"/>
    <property type="evidence" value="ECO:0007669"/>
    <property type="project" value="UniProtKB-EC"/>
</dbReference>
<dbReference type="NCBIfam" id="NF002381">
    <property type="entry name" value="PRK01388.1"/>
    <property type="match status" value="1"/>
</dbReference>
<sequence>MTNSSAVETPPVHGVHSEVGRLRKVLVCSPGLAHRRLTPTNADDLLFDDVMWVDNARRDHADFVGKLRQGGVEVVELHDLLAETLADPTARSWLLDRKITPNEVGVGLVDPARAFLESLEPRELAEYLIGGMATTDLPEAYRSGYVALARESTGAREYLMPPLPNTLYTRDTTCWLYGGVTLNPLYWPARHDETLLMKAVYRFHPDFSGAKVWWGDPELDWGQATFEGGDIMPVGNGVVLMGMSERTSRQAITQVAASLFRQGAAEHVVVAAMPKLRAAMHLDTVFTFADRDIVTLYPKIMDAVHTFSLRPSDRSPGVEVVDEGSRPFTEVVARSLGLPALRVIETGGDVYASERQQWDSGNNAVALEPGVVFTYDRNTQTNDLLRAAGVEVITIVGAELGRGRGGGHCMTCPLIREPVDF</sequence>
<dbReference type="EC" id="3.5.3.6" evidence="8"/>
<keyword evidence="6 8" id="KW-0378">Hydrolase</keyword>
<accession>A0ABY9J549</accession>
<dbReference type="Proteomes" id="UP001224433">
    <property type="component" value="Chromosome"/>
</dbReference>
<dbReference type="PANTHER" id="PTHR47271">
    <property type="entry name" value="ARGININE DEIMINASE"/>
    <property type="match status" value="1"/>
</dbReference>
<dbReference type="Gene3D" id="1.10.3930.10">
    <property type="entry name" value="Arginine deiminase"/>
    <property type="match status" value="1"/>
</dbReference>
<dbReference type="PIRSF" id="PIRSF006356">
    <property type="entry name" value="Arg_deiminase"/>
    <property type="match status" value="1"/>
</dbReference>
<keyword evidence="4 8" id="KW-0963">Cytoplasm</keyword>
<comment type="catalytic activity">
    <reaction evidence="7 8">
        <text>L-arginine + H2O = L-citrulline + NH4(+)</text>
        <dbReference type="Rhea" id="RHEA:19597"/>
        <dbReference type="ChEBI" id="CHEBI:15377"/>
        <dbReference type="ChEBI" id="CHEBI:28938"/>
        <dbReference type="ChEBI" id="CHEBI:32682"/>
        <dbReference type="ChEBI" id="CHEBI:57743"/>
        <dbReference type="EC" id="3.5.3.6"/>
    </reaction>
</comment>